<dbReference type="PANTHER" id="PTHR35807">
    <property type="entry name" value="TRANSCRIPTIONAL REGULATOR REDD-RELATED"/>
    <property type="match status" value="1"/>
</dbReference>
<dbReference type="RefSeq" id="WP_204036991.1">
    <property type="nucleotide sequence ID" value="NZ_BOPC01000074.1"/>
</dbReference>
<reference evidence="7 8" key="1">
    <citation type="submission" date="2021-01" db="EMBL/GenBank/DDBJ databases">
        <title>Whole genome shotgun sequence of Verrucosispora qiuiae NBRC 106684.</title>
        <authorList>
            <person name="Komaki H."/>
            <person name="Tamura T."/>
        </authorList>
    </citation>
    <scope>NUCLEOTIDE SEQUENCE [LARGE SCALE GENOMIC DNA]</scope>
    <source>
        <strain evidence="7 8">NBRC 106684</strain>
    </source>
</reference>
<dbReference type="Gene3D" id="1.10.10.10">
    <property type="entry name" value="Winged helix-like DNA-binding domain superfamily/Winged helix DNA-binding domain"/>
    <property type="match status" value="1"/>
</dbReference>
<evidence type="ECO:0000256" key="4">
    <source>
        <dbReference type="ARBA" id="ARBA00023163"/>
    </source>
</evidence>
<comment type="caution">
    <text evidence="7">The sequence shown here is derived from an EMBL/GenBank/DDBJ whole genome shotgun (WGS) entry which is preliminary data.</text>
</comment>
<dbReference type="InterPro" id="IPR001867">
    <property type="entry name" value="OmpR/PhoB-type_DNA-bd"/>
</dbReference>
<dbReference type="InterPro" id="IPR016032">
    <property type="entry name" value="Sig_transdc_resp-reg_C-effctor"/>
</dbReference>
<comment type="similarity">
    <text evidence="1">Belongs to the AfsR/DnrI/RedD regulatory family.</text>
</comment>
<proteinExistence type="inferred from homology"/>
<dbReference type="SUPFAM" id="SSF46894">
    <property type="entry name" value="C-terminal effector domain of the bipartite response regulators"/>
    <property type="match status" value="1"/>
</dbReference>
<sequence>MRYEILGPLRVIDGATQSSVRGRKVETLLTVLLVRAGEVVTHDQLIAEIWGERPPRRVTAGLHVYVSQLRKLLGDATGTGASPIVTRPPGYLLNLGDDELDAQLFLQLAEDGRQLLRDQRFDTACDVLEGALSLWRGRLLDDAFTGPILAGCAVSLDEVRLECDEMLVEARLQLGRHRELIAPLYGLIARHPMREAFYRQLMLALYRSERTADALRLFQSARQVLREELGLEPCRALQDLQRMILAADDRLDAETTVIARAAA</sequence>
<dbReference type="InterPro" id="IPR011990">
    <property type="entry name" value="TPR-like_helical_dom_sf"/>
</dbReference>
<evidence type="ECO:0000256" key="5">
    <source>
        <dbReference type="PROSITE-ProRule" id="PRU01091"/>
    </source>
</evidence>
<dbReference type="PROSITE" id="PS51755">
    <property type="entry name" value="OMPR_PHOB"/>
    <property type="match status" value="1"/>
</dbReference>
<keyword evidence="8" id="KW-1185">Reference proteome</keyword>
<evidence type="ECO:0000256" key="1">
    <source>
        <dbReference type="ARBA" id="ARBA00005820"/>
    </source>
</evidence>
<dbReference type="PANTHER" id="PTHR35807:SF1">
    <property type="entry name" value="TRANSCRIPTIONAL REGULATOR REDD"/>
    <property type="match status" value="1"/>
</dbReference>
<keyword evidence="3 5" id="KW-0238">DNA-binding</keyword>
<evidence type="ECO:0000259" key="6">
    <source>
        <dbReference type="PROSITE" id="PS51755"/>
    </source>
</evidence>
<keyword evidence="2" id="KW-0805">Transcription regulation</keyword>
<feature type="DNA-binding region" description="OmpR/PhoB-type" evidence="5">
    <location>
        <begin position="1"/>
        <end position="95"/>
    </location>
</feature>
<evidence type="ECO:0000256" key="3">
    <source>
        <dbReference type="ARBA" id="ARBA00023125"/>
    </source>
</evidence>
<dbReference type="InterPro" id="IPR005158">
    <property type="entry name" value="BTAD"/>
</dbReference>
<feature type="domain" description="OmpR/PhoB-type" evidence="6">
    <location>
        <begin position="1"/>
        <end position="95"/>
    </location>
</feature>
<accession>A0ABQ4JG88</accession>
<dbReference type="InterPro" id="IPR036388">
    <property type="entry name" value="WH-like_DNA-bd_sf"/>
</dbReference>
<keyword evidence="4" id="KW-0804">Transcription</keyword>
<dbReference type="CDD" id="cd15831">
    <property type="entry name" value="BTAD"/>
    <property type="match status" value="1"/>
</dbReference>
<dbReference type="SMART" id="SM00862">
    <property type="entry name" value="Trans_reg_C"/>
    <property type="match status" value="1"/>
</dbReference>
<organism evidence="7 8">
    <name type="scientific">Micromonospora qiuiae</name>
    <dbReference type="NCBI Taxonomy" id="502268"/>
    <lineage>
        <taxon>Bacteria</taxon>
        <taxon>Bacillati</taxon>
        <taxon>Actinomycetota</taxon>
        <taxon>Actinomycetes</taxon>
        <taxon>Micromonosporales</taxon>
        <taxon>Micromonosporaceae</taxon>
        <taxon>Micromonospora</taxon>
    </lineage>
</organism>
<evidence type="ECO:0000313" key="8">
    <source>
        <dbReference type="Proteomes" id="UP000653076"/>
    </source>
</evidence>
<evidence type="ECO:0000256" key="2">
    <source>
        <dbReference type="ARBA" id="ARBA00023015"/>
    </source>
</evidence>
<dbReference type="SMART" id="SM01043">
    <property type="entry name" value="BTAD"/>
    <property type="match status" value="1"/>
</dbReference>
<dbReference type="Pfam" id="PF03704">
    <property type="entry name" value="BTAD"/>
    <property type="match status" value="1"/>
</dbReference>
<dbReference type="Proteomes" id="UP000653076">
    <property type="component" value="Unassembled WGS sequence"/>
</dbReference>
<dbReference type="EMBL" id="BOPC01000074">
    <property type="protein sequence ID" value="GIJ29524.1"/>
    <property type="molecule type" value="Genomic_DNA"/>
</dbReference>
<dbReference type="InterPro" id="IPR051677">
    <property type="entry name" value="AfsR-DnrI-RedD_regulator"/>
</dbReference>
<dbReference type="SUPFAM" id="SSF48452">
    <property type="entry name" value="TPR-like"/>
    <property type="match status" value="1"/>
</dbReference>
<evidence type="ECO:0000313" key="7">
    <source>
        <dbReference type="EMBL" id="GIJ29524.1"/>
    </source>
</evidence>
<dbReference type="Gene3D" id="1.25.40.10">
    <property type="entry name" value="Tetratricopeptide repeat domain"/>
    <property type="match status" value="1"/>
</dbReference>
<protein>
    <recommendedName>
        <fullName evidence="6">OmpR/PhoB-type domain-containing protein</fullName>
    </recommendedName>
</protein>
<name>A0ABQ4JG88_9ACTN</name>
<gene>
    <name evidence="7" type="ORF">Vqi01_46860</name>
</gene>
<dbReference type="Pfam" id="PF00486">
    <property type="entry name" value="Trans_reg_C"/>
    <property type="match status" value="1"/>
</dbReference>